<organism evidence="2 3">
    <name type="scientific">Ixodes scapularis</name>
    <name type="common">Black-legged tick</name>
    <name type="synonym">Deer tick</name>
    <dbReference type="NCBI Taxonomy" id="6945"/>
    <lineage>
        <taxon>Eukaryota</taxon>
        <taxon>Metazoa</taxon>
        <taxon>Ecdysozoa</taxon>
        <taxon>Arthropoda</taxon>
        <taxon>Chelicerata</taxon>
        <taxon>Arachnida</taxon>
        <taxon>Acari</taxon>
        <taxon>Parasitiformes</taxon>
        <taxon>Ixodida</taxon>
        <taxon>Ixodoidea</taxon>
        <taxon>Ixodidae</taxon>
        <taxon>Ixodinae</taxon>
        <taxon>Ixodes</taxon>
    </lineage>
</organism>
<feature type="region of interest" description="Disordered" evidence="1">
    <location>
        <begin position="1"/>
        <end position="86"/>
    </location>
</feature>
<dbReference type="VEuPathDB" id="VectorBase:ISCW002374"/>
<accession>A0A1S4KP70</accession>
<reference evidence="3" key="1">
    <citation type="submission" date="2008-03" db="EMBL/GenBank/DDBJ databases">
        <title>Annotation of Ixodes scapularis.</title>
        <authorList>
            <consortium name="Ixodes scapularis Genome Project Consortium"/>
            <person name="Caler E."/>
            <person name="Hannick L.I."/>
            <person name="Bidwell S."/>
            <person name="Joardar V."/>
            <person name="Thiagarajan M."/>
            <person name="Amedeo P."/>
            <person name="Galinsky K.J."/>
            <person name="Schobel S."/>
            <person name="Inman J."/>
            <person name="Hostetler J."/>
            <person name="Miller J."/>
            <person name="Hammond M."/>
            <person name="Megy K."/>
            <person name="Lawson D."/>
            <person name="Kodira C."/>
            <person name="Sutton G."/>
            <person name="Meyer J."/>
            <person name="Hill C.A."/>
            <person name="Birren B."/>
            <person name="Nene V."/>
            <person name="Collins F."/>
            <person name="Alarcon-Chaidez F."/>
            <person name="Wikel S."/>
            <person name="Strausberg R."/>
        </authorList>
    </citation>
    <scope>NUCLEOTIDE SEQUENCE [LARGE SCALE GENOMIC DNA]</scope>
    <source>
        <strain evidence="3">Wikel</strain>
    </source>
</reference>
<dbReference type="EnsemblMetazoa" id="ISCW002374-RA">
    <property type="protein sequence ID" value="ISCW002374-PA"/>
    <property type="gene ID" value="ISCW002374"/>
</dbReference>
<dbReference type="Proteomes" id="UP000001555">
    <property type="component" value="Unassembled WGS sequence"/>
</dbReference>
<dbReference type="AlphaFoldDB" id="A0A1S4KP70"/>
<evidence type="ECO:0000313" key="2">
    <source>
        <dbReference type="EnsemblMetazoa" id="ISCW002374-PA"/>
    </source>
</evidence>
<dbReference type="EMBL" id="ABJB010140141">
    <property type="status" value="NOT_ANNOTATED_CDS"/>
    <property type="molecule type" value="Genomic_DNA"/>
</dbReference>
<protein>
    <submittedName>
        <fullName evidence="2">Uncharacterized protein</fullName>
    </submittedName>
</protein>
<reference evidence="2" key="2">
    <citation type="submission" date="2020-05" db="UniProtKB">
        <authorList>
            <consortium name="EnsemblMetazoa"/>
        </authorList>
    </citation>
    <scope>IDENTIFICATION</scope>
    <source>
        <strain evidence="2">wikel</strain>
    </source>
</reference>
<sequence length="86" mass="9360">IPPAMRARSRRRPTGTEEPSPPPPPPFARPLGDPPPRIRGGTAEAVRTPRTPIGRRVAPPSMRRRATLPHRETPGSPLAPRPGLLF</sequence>
<keyword evidence="3" id="KW-1185">Reference proteome</keyword>
<evidence type="ECO:0000313" key="3">
    <source>
        <dbReference type="Proteomes" id="UP000001555"/>
    </source>
</evidence>
<dbReference type="InParanoid" id="A0A1S4KP70"/>
<feature type="compositionally biased region" description="Pro residues" evidence="1">
    <location>
        <begin position="19"/>
        <end position="37"/>
    </location>
</feature>
<proteinExistence type="predicted"/>
<evidence type="ECO:0000256" key="1">
    <source>
        <dbReference type="SAM" id="MobiDB-lite"/>
    </source>
</evidence>
<dbReference type="VEuPathDB" id="VectorBase:ISCI002374"/>
<name>A0A1S4KP70_IXOSC</name>